<proteinExistence type="predicted"/>
<dbReference type="EMBL" id="DS268462">
    <property type="protein sequence ID" value="EFP06391.1"/>
    <property type="molecule type" value="Genomic_DNA"/>
</dbReference>
<dbReference type="InterPro" id="IPR001810">
    <property type="entry name" value="F-box_dom"/>
</dbReference>
<dbReference type="Pfam" id="PF07735">
    <property type="entry name" value="FBA_2"/>
    <property type="match status" value="1"/>
</dbReference>
<evidence type="ECO:0000313" key="3">
    <source>
        <dbReference type="Proteomes" id="UP000008281"/>
    </source>
</evidence>
<keyword evidence="3" id="KW-1185">Reference proteome</keyword>
<dbReference type="OrthoDB" id="1107553at2759"/>
<dbReference type="InterPro" id="IPR053222">
    <property type="entry name" value="Zygotic_Embryogenesis-Asso"/>
</dbReference>
<dbReference type="CTD" id="9813952"/>
<reference evidence="2" key="1">
    <citation type="submission" date="2007-07" db="EMBL/GenBank/DDBJ databases">
        <title>PCAP assembly of the Caenorhabditis remanei genome.</title>
        <authorList>
            <consortium name="The Caenorhabditis remanei Sequencing Consortium"/>
            <person name="Wilson R.K."/>
        </authorList>
    </citation>
    <scope>NUCLEOTIDE SEQUENCE [LARGE SCALE GENOMIC DNA]</scope>
    <source>
        <strain evidence="2">PB4641</strain>
    </source>
</reference>
<evidence type="ECO:0000313" key="2">
    <source>
        <dbReference type="EMBL" id="EFP06391.1"/>
    </source>
</evidence>
<gene>
    <name evidence="2" type="ORF">CRE_07619</name>
</gene>
<organism evidence="3">
    <name type="scientific">Caenorhabditis remanei</name>
    <name type="common">Caenorhabditis vulgaris</name>
    <dbReference type="NCBI Taxonomy" id="31234"/>
    <lineage>
        <taxon>Eukaryota</taxon>
        <taxon>Metazoa</taxon>
        <taxon>Ecdysozoa</taxon>
        <taxon>Nematoda</taxon>
        <taxon>Chromadorea</taxon>
        <taxon>Rhabditida</taxon>
        <taxon>Rhabditina</taxon>
        <taxon>Rhabditomorpha</taxon>
        <taxon>Rhabditoidea</taxon>
        <taxon>Rhabditidae</taxon>
        <taxon>Peloderinae</taxon>
        <taxon>Caenorhabditis</taxon>
    </lineage>
</organism>
<dbReference type="AlphaFoldDB" id="E3MP96"/>
<evidence type="ECO:0000259" key="1">
    <source>
        <dbReference type="PROSITE" id="PS50181"/>
    </source>
</evidence>
<dbReference type="OMA" id="NCERHEV"/>
<dbReference type="PANTHER" id="PTHR22899">
    <property type="entry name" value="CYCLIN-RELATED F-BOX FAMILY"/>
    <property type="match status" value="1"/>
</dbReference>
<dbReference type="RefSeq" id="XP_003102058.2">
    <property type="nucleotide sequence ID" value="XM_003102010.2"/>
</dbReference>
<dbReference type="GeneID" id="9813952"/>
<name>E3MP96_CAERE</name>
<dbReference type="Pfam" id="PF00646">
    <property type="entry name" value="F-box"/>
    <property type="match status" value="1"/>
</dbReference>
<accession>E3MP96</accession>
<dbReference type="InParanoid" id="E3MP96"/>
<dbReference type="InterPro" id="IPR012885">
    <property type="entry name" value="F-box_Sdz-33"/>
</dbReference>
<sequence>MKPTFPLLRLPENVIVKVLNNMRLKQLLELSYVSTKTQNLVKSLGIIAKRVAISINGSDKIALNTYHTDFGFQPSTLVPFSDNLKYIRTIFCFTSPPNVCFYANCERHEVGLLKETIGNVNLLYVSSILTDELSREVLKHFNTPSRLYLLRNPYEDSCKIQEIFIRNHKIIEFDDDYSLDDMLLINSEKVRFKLPASKKQMNQFVKHWIRGSNPQLQTMSLSVKNIDFVNGETYLKGIRCMDMSEEAKREIRQEHGLPNCDMVQIRREDGTPAVIASNQRGRHPNTHLIVLHCIPL</sequence>
<dbReference type="HOGENOM" id="CLU_028840_1_0_1"/>
<dbReference type="Proteomes" id="UP000008281">
    <property type="component" value="Unassembled WGS sequence"/>
</dbReference>
<dbReference type="PANTHER" id="PTHR22899:SF0">
    <property type="entry name" value="F-BOX ASSOCIATED DOMAIN-CONTAINING PROTEIN-RELATED"/>
    <property type="match status" value="1"/>
</dbReference>
<dbReference type="PROSITE" id="PS50181">
    <property type="entry name" value="FBOX"/>
    <property type="match status" value="1"/>
</dbReference>
<dbReference type="KEGG" id="crq:GCK72_026084"/>
<protein>
    <recommendedName>
        <fullName evidence="1">F-box domain-containing protein</fullName>
    </recommendedName>
</protein>
<feature type="domain" description="F-box" evidence="1">
    <location>
        <begin position="4"/>
        <end position="51"/>
    </location>
</feature>